<feature type="domain" description="CS" evidence="2">
    <location>
        <begin position="46"/>
        <end position="149"/>
    </location>
</feature>
<feature type="domain" description="SHSP" evidence="1">
    <location>
        <begin position="42"/>
        <end position="154"/>
    </location>
</feature>
<protein>
    <submittedName>
        <fullName evidence="3">Uncharacterized protein</fullName>
    </submittedName>
</protein>
<accession>A0A3B1DCF6</accession>
<sequence length="154" mass="17940">MSVVKWSPMKELEDMRRDMERLFEDFIEPLPRRRRRWWGKPAEGGMIVPGIEMYDRKNDIVVKVEIPGVDKKDIDLTITENNLTIKGEVRREEEVREEDCYASELTYGSFARSIPLPVEVDSTKATASYRNGILEIVLPKKEEAKPREIKVEVS</sequence>
<evidence type="ECO:0000259" key="1">
    <source>
        <dbReference type="PROSITE" id="PS01031"/>
    </source>
</evidence>
<dbReference type="CDD" id="cd06464">
    <property type="entry name" value="ACD_sHsps-like"/>
    <property type="match status" value="1"/>
</dbReference>
<organism evidence="3">
    <name type="scientific">hydrothermal vent metagenome</name>
    <dbReference type="NCBI Taxonomy" id="652676"/>
    <lineage>
        <taxon>unclassified sequences</taxon>
        <taxon>metagenomes</taxon>
        <taxon>ecological metagenomes</taxon>
    </lineage>
</organism>
<name>A0A3B1DCF6_9ZZZZ</name>
<dbReference type="InterPro" id="IPR007052">
    <property type="entry name" value="CS_dom"/>
</dbReference>
<reference evidence="3" key="1">
    <citation type="submission" date="2018-06" db="EMBL/GenBank/DDBJ databases">
        <authorList>
            <person name="Zhirakovskaya E."/>
        </authorList>
    </citation>
    <scope>NUCLEOTIDE SEQUENCE</scope>
</reference>
<gene>
    <name evidence="3" type="ORF">MNBD_NITROSPIRAE03-1705</name>
</gene>
<dbReference type="Gene3D" id="2.60.40.790">
    <property type="match status" value="1"/>
</dbReference>
<dbReference type="PROSITE" id="PS01031">
    <property type="entry name" value="SHSP"/>
    <property type="match status" value="1"/>
</dbReference>
<dbReference type="InterPro" id="IPR002068">
    <property type="entry name" value="A-crystallin/Hsp20_dom"/>
</dbReference>
<dbReference type="Pfam" id="PF00011">
    <property type="entry name" value="HSP20"/>
    <property type="match status" value="1"/>
</dbReference>
<dbReference type="PROSITE" id="PS51203">
    <property type="entry name" value="CS"/>
    <property type="match status" value="1"/>
</dbReference>
<dbReference type="EMBL" id="UOGI01000344">
    <property type="protein sequence ID" value="VAX34543.1"/>
    <property type="molecule type" value="Genomic_DNA"/>
</dbReference>
<dbReference type="PANTHER" id="PTHR11527">
    <property type="entry name" value="HEAT-SHOCK PROTEIN 20 FAMILY MEMBER"/>
    <property type="match status" value="1"/>
</dbReference>
<evidence type="ECO:0000259" key="2">
    <source>
        <dbReference type="PROSITE" id="PS51203"/>
    </source>
</evidence>
<dbReference type="InterPro" id="IPR031107">
    <property type="entry name" value="Small_HSP"/>
</dbReference>
<proteinExistence type="predicted"/>
<evidence type="ECO:0000313" key="3">
    <source>
        <dbReference type="EMBL" id="VAX34543.1"/>
    </source>
</evidence>
<dbReference type="InterPro" id="IPR008978">
    <property type="entry name" value="HSP20-like_chaperone"/>
</dbReference>
<dbReference type="AlphaFoldDB" id="A0A3B1DCF6"/>
<dbReference type="SUPFAM" id="SSF49764">
    <property type="entry name" value="HSP20-like chaperones"/>
    <property type="match status" value="1"/>
</dbReference>